<name>A0ABR8SHF4_9BACL</name>
<dbReference type="Gene3D" id="1.10.1200.10">
    <property type="entry name" value="ACP-like"/>
    <property type="match status" value="1"/>
</dbReference>
<dbReference type="InterPro" id="IPR036736">
    <property type="entry name" value="ACP-like_sf"/>
</dbReference>
<comment type="similarity">
    <text evidence="3">Belongs to the acyl carrier protein (ACP) family.</text>
</comment>
<keyword evidence="3" id="KW-0275">Fatty acid biosynthesis</keyword>
<keyword evidence="6" id="KW-1185">Reference proteome</keyword>
<feature type="domain" description="Carrier" evidence="4">
    <location>
        <begin position="4"/>
        <end position="82"/>
    </location>
</feature>
<accession>A0ABR8SHF4</accession>
<comment type="function">
    <text evidence="3">Carrier of the growing fatty acid chain in fatty acid biosynthesis.</text>
</comment>
<dbReference type="SUPFAM" id="SSF47336">
    <property type="entry name" value="ACP-like"/>
    <property type="match status" value="1"/>
</dbReference>
<feature type="modified residue" description="O-(pantetheine 4'-phosphoryl)serine" evidence="3">
    <location>
        <position position="40"/>
    </location>
</feature>
<keyword evidence="3" id="KW-0443">Lipid metabolism</keyword>
<dbReference type="EMBL" id="JACSQM010000001">
    <property type="protein sequence ID" value="MBD7962764.1"/>
    <property type="molecule type" value="Genomic_DNA"/>
</dbReference>
<evidence type="ECO:0000313" key="5">
    <source>
        <dbReference type="EMBL" id="MBD7962764.1"/>
    </source>
</evidence>
<keyword evidence="3" id="KW-0963">Cytoplasm</keyword>
<keyword evidence="3" id="KW-0444">Lipid biosynthesis</keyword>
<evidence type="ECO:0000256" key="3">
    <source>
        <dbReference type="HAMAP-Rule" id="MF_01217"/>
    </source>
</evidence>
<keyword evidence="2 3" id="KW-0597">Phosphoprotein</keyword>
<evidence type="ECO:0000259" key="4">
    <source>
        <dbReference type="PROSITE" id="PS50075"/>
    </source>
</evidence>
<dbReference type="Proteomes" id="UP000603641">
    <property type="component" value="Unassembled WGS sequence"/>
</dbReference>
<comment type="pathway">
    <text evidence="3">Lipid metabolism; fatty acid biosynthesis.</text>
</comment>
<dbReference type="RefSeq" id="WP_191752066.1">
    <property type="nucleotide sequence ID" value="NZ_JACSQM010000001.1"/>
</dbReference>
<evidence type="ECO:0000313" key="6">
    <source>
        <dbReference type="Proteomes" id="UP000603641"/>
    </source>
</evidence>
<comment type="subcellular location">
    <subcellularLocation>
        <location evidence="3">Cytoplasm</location>
    </subcellularLocation>
</comment>
<sequence length="89" mass="10338">MNRIEIIEKLKVIIEENLEHELPENLKEEDGIYDDLGIDSIMVLQLIIYIEEEFGIEVPEDSIDPEVFETVGSLVTFIQELKPVEEHAR</sequence>
<dbReference type="InterPro" id="IPR009081">
    <property type="entry name" value="PP-bd_ACP"/>
</dbReference>
<evidence type="ECO:0000256" key="2">
    <source>
        <dbReference type="ARBA" id="ARBA00022553"/>
    </source>
</evidence>
<reference evidence="5 6" key="1">
    <citation type="submission" date="2020-08" db="EMBL/GenBank/DDBJ databases">
        <title>A Genomic Blueprint of the Chicken Gut Microbiome.</title>
        <authorList>
            <person name="Gilroy R."/>
            <person name="Ravi A."/>
            <person name="Getino M."/>
            <person name="Pursley I."/>
            <person name="Horton D.L."/>
            <person name="Alikhan N.-F."/>
            <person name="Baker D."/>
            <person name="Gharbi K."/>
            <person name="Hall N."/>
            <person name="Watson M."/>
            <person name="Adriaenssens E.M."/>
            <person name="Foster-Nyarko E."/>
            <person name="Jarju S."/>
            <person name="Secka A."/>
            <person name="Antonio M."/>
            <person name="Oren A."/>
            <person name="Chaudhuri R."/>
            <person name="La Ragione R.M."/>
            <person name="Hildebrand F."/>
            <person name="Pallen M.J."/>
        </authorList>
    </citation>
    <scope>NUCLEOTIDE SEQUENCE [LARGE SCALE GENOMIC DNA]</scope>
    <source>
        <strain evidence="5 6">Sa2CUA10</strain>
    </source>
</reference>
<comment type="PTM">
    <text evidence="3">4'-phosphopantetheine is transferred from CoA to a specific serine of apo-ACP by AcpS. This modification is essential for activity because fatty acids are bound in thioester linkage to the sulfhydryl of the prosthetic group.</text>
</comment>
<dbReference type="PROSITE" id="PS50075">
    <property type="entry name" value="CARRIER"/>
    <property type="match status" value="1"/>
</dbReference>
<gene>
    <name evidence="3" type="primary">acpP</name>
    <name evidence="5" type="ORF">H9648_01770</name>
</gene>
<evidence type="ECO:0000256" key="1">
    <source>
        <dbReference type="ARBA" id="ARBA00022450"/>
    </source>
</evidence>
<organism evidence="5 6">
    <name type="scientific">Fictibacillus norfolkensis</name>
    <dbReference type="NCBI Taxonomy" id="2762233"/>
    <lineage>
        <taxon>Bacteria</taxon>
        <taxon>Bacillati</taxon>
        <taxon>Bacillota</taxon>
        <taxon>Bacilli</taxon>
        <taxon>Bacillales</taxon>
        <taxon>Fictibacillaceae</taxon>
        <taxon>Fictibacillus</taxon>
    </lineage>
</organism>
<dbReference type="Pfam" id="PF00550">
    <property type="entry name" value="PP-binding"/>
    <property type="match status" value="1"/>
</dbReference>
<proteinExistence type="inferred from homology"/>
<keyword evidence="3" id="KW-0276">Fatty acid metabolism</keyword>
<comment type="caution">
    <text evidence="5">The sequence shown here is derived from an EMBL/GenBank/DDBJ whole genome shotgun (WGS) entry which is preliminary data.</text>
</comment>
<keyword evidence="1 3" id="KW-0596">Phosphopantetheine</keyword>
<protein>
    <recommendedName>
        <fullName evidence="3">Acyl carrier protein</fullName>
        <shortName evidence="3">ACP</shortName>
    </recommendedName>
</protein>
<dbReference type="InterPro" id="IPR003231">
    <property type="entry name" value="ACP"/>
</dbReference>
<dbReference type="HAMAP" id="MF_01217">
    <property type="entry name" value="Acyl_carrier"/>
    <property type="match status" value="1"/>
</dbReference>